<keyword evidence="1" id="KW-0489">Methyltransferase</keyword>
<dbReference type="PROSITE" id="PS51683">
    <property type="entry name" value="SAM_OMT_II"/>
    <property type="match status" value="1"/>
</dbReference>
<dbReference type="Pfam" id="PF00891">
    <property type="entry name" value="Methyltransf_2"/>
    <property type="match status" value="1"/>
</dbReference>
<evidence type="ECO:0000256" key="5">
    <source>
        <dbReference type="PIRSR" id="PIRSR005739-1"/>
    </source>
</evidence>
<name>A0ABD3CQP7_9LAMI</name>
<evidence type="ECO:0000313" key="9">
    <source>
        <dbReference type="Proteomes" id="UP001632038"/>
    </source>
</evidence>
<dbReference type="InterPro" id="IPR016461">
    <property type="entry name" value="COMT-like"/>
</dbReference>
<dbReference type="SUPFAM" id="SSF46785">
    <property type="entry name" value="Winged helix' DNA-binding domain"/>
    <property type="match status" value="1"/>
</dbReference>
<gene>
    <name evidence="8" type="ORF">CASFOL_025284</name>
</gene>
<keyword evidence="3" id="KW-0949">S-adenosyl-L-methionine</keyword>
<accession>A0ABD3CQP7</accession>
<comment type="caution">
    <text evidence="8">The sequence shown here is derived from an EMBL/GenBank/DDBJ whole genome shotgun (WGS) entry which is preliminary data.</text>
</comment>
<protein>
    <recommendedName>
        <fullName evidence="10">O-methyltransferase</fullName>
    </recommendedName>
</protein>
<evidence type="ECO:0000313" key="8">
    <source>
        <dbReference type="EMBL" id="KAL3632300.1"/>
    </source>
</evidence>
<dbReference type="PIRSF" id="PIRSF005739">
    <property type="entry name" value="O-mtase"/>
    <property type="match status" value="1"/>
</dbReference>
<dbReference type="Proteomes" id="UP001632038">
    <property type="component" value="Unassembled WGS sequence"/>
</dbReference>
<dbReference type="PANTHER" id="PTHR11746">
    <property type="entry name" value="O-METHYLTRANSFERASE"/>
    <property type="match status" value="1"/>
</dbReference>
<dbReference type="InterPro" id="IPR029063">
    <property type="entry name" value="SAM-dependent_MTases_sf"/>
</dbReference>
<evidence type="ECO:0008006" key="10">
    <source>
        <dbReference type="Google" id="ProtNLM"/>
    </source>
</evidence>
<sequence>MALPNNEVTLVSTHELLDAQAHIWNHILNYINSMSLKCALQLGIPDVIHKHGKPMSISRLADALSINDRKSHGLRRLMRILTHSKFFAKVKIPNDELGYCLTSASRLLLRDEPFSIAPFVLAMLDPMLIDPWHNVSEWFRNDTASPFVAHHGMMLWELLGHDEGGNRLFNEGMASDARCVASVLTKECRHVFEGLGSMVDVGGGTGMLAKGIAEAFPELECIVFDLPHVVDGMEGSKNLRYVSGDMWECVPHADAVLLKWTLHDWDDEDSVKLLKKCKEAINPSKNNGGKVIIIEMVLVDDKEEEEHDKATETKLFFDMLMMVEVTGKERTEKEWAKLFYAAGFSTYNITRGLGLRSVIEVFP</sequence>
<dbReference type="InterPro" id="IPR036390">
    <property type="entry name" value="WH_DNA-bd_sf"/>
</dbReference>
<evidence type="ECO:0000256" key="2">
    <source>
        <dbReference type="ARBA" id="ARBA00022679"/>
    </source>
</evidence>
<evidence type="ECO:0000259" key="6">
    <source>
        <dbReference type="Pfam" id="PF00891"/>
    </source>
</evidence>
<dbReference type="InterPro" id="IPR012967">
    <property type="entry name" value="COMT_dimerisation"/>
</dbReference>
<feature type="domain" description="O-methyltransferase C-terminal" evidence="6">
    <location>
        <begin position="132"/>
        <end position="345"/>
    </location>
</feature>
<dbReference type="GO" id="GO:0008757">
    <property type="term" value="F:S-adenosylmethionine-dependent methyltransferase activity"/>
    <property type="evidence" value="ECO:0007669"/>
    <property type="project" value="UniProtKB-ARBA"/>
</dbReference>
<keyword evidence="2" id="KW-0808">Transferase</keyword>
<dbReference type="InterPro" id="IPR036388">
    <property type="entry name" value="WH-like_DNA-bd_sf"/>
</dbReference>
<evidence type="ECO:0000256" key="4">
    <source>
        <dbReference type="ARBA" id="ARBA00034481"/>
    </source>
</evidence>
<reference evidence="9" key="1">
    <citation type="journal article" date="2024" name="IScience">
        <title>Strigolactones Initiate the Formation of Haustorium-like Structures in Castilleja.</title>
        <authorList>
            <person name="Buerger M."/>
            <person name="Peterson D."/>
            <person name="Chory J."/>
        </authorList>
    </citation>
    <scope>NUCLEOTIDE SEQUENCE [LARGE SCALE GENOMIC DNA]</scope>
</reference>
<feature type="active site" description="Proton acceptor" evidence="5">
    <location>
        <position position="263"/>
    </location>
</feature>
<dbReference type="GO" id="GO:0032259">
    <property type="term" value="P:methylation"/>
    <property type="evidence" value="ECO:0007669"/>
    <property type="project" value="UniProtKB-KW"/>
</dbReference>
<dbReference type="AlphaFoldDB" id="A0ABD3CQP7"/>
<comment type="similarity">
    <text evidence="4">Belongs to the class I-like SAM-binding methyltransferase superfamily. Cation-independent O-methyltransferase family. COMT subfamily.</text>
</comment>
<dbReference type="Gene3D" id="3.40.50.150">
    <property type="entry name" value="Vaccinia Virus protein VP39"/>
    <property type="match status" value="1"/>
</dbReference>
<evidence type="ECO:0000259" key="7">
    <source>
        <dbReference type="Pfam" id="PF08100"/>
    </source>
</evidence>
<dbReference type="InterPro" id="IPR001077">
    <property type="entry name" value="COMT_C"/>
</dbReference>
<dbReference type="FunFam" id="1.10.10.10:FF:000213">
    <property type="entry name" value="Coniferyl alcohol 9-O-methyltransferase"/>
    <property type="match status" value="1"/>
</dbReference>
<feature type="domain" description="O-methyltransferase dimerisation" evidence="7">
    <location>
        <begin position="24"/>
        <end position="110"/>
    </location>
</feature>
<evidence type="ECO:0000256" key="1">
    <source>
        <dbReference type="ARBA" id="ARBA00022603"/>
    </source>
</evidence>
<dbReference type="FunFam" id="3.40.50.150:FF:000057">
    <property type="entry name" value="O-methyltransferase ZRP4"/>
    <property type="match status" value="1"/>
</dbReference>
<keyword evidence="9" id="KW-1185">Reference proteome</keyword>
<proteinExistence type="inferred from homology"/>
<evidence type="ECO:0000256" key="3">
    <source>
        <dbReference type="ARBA" id="ARBA00022691"/>
    </source>
</evidence>
<dbReference type="Pfam" id="PF08100">
    <property type="entry name" value="Dimerisation"/>
    <property type="match status" value="1"/>
</dbReference>
<dbReference type="Gene3D" id="1.10.10.10">
    <property type="entry name" value="Winged helix-like DNA-binding domain superfamily/Winged helix DNA-binding domain"/>
    <property type="match status" value="1"/>
</dbReference>
<dbReference type="EMBL" id="JAVIJP010000032">
    <property type="protein sequence ID" value="KAL3632300.1"/>
    <property type="molecule type" value="Genomic_DNA"/>
</dbReference>
<dbReference type="SUPFAM" id="SSF53335">
    <property type="entry name" value="S-adenosyl-L-methionine-dependent methyltransferases"/>
    <property type="match status" value="1"/>
</dbReference>
<organism evidence="8 9">
    <name type="scientific">Castilleja foliolosa</name>
    <dbReference type="NCBI Taxonomy" id="1961234"/>
    <lineage>
        <taxon>Eukaryota</taxon>
        <taxon>Viridiplantae</taxon>
        <taxon>Streptophyta</taxon>
        <taxon>Embryophyta</taxon>
        <taxon>Tracheophyta</taxon>
        <taxon>Spermatophyta</taxon>
        <taxon>Magnoliopsida</taxon>
        <taxon>eudicotyledons</taxon>
        <taxon>Gunneridae</taxon>
        <taxon>Pentapetalae</taxon>
        <taxon>asterids</taxon>
        <taxon>lamiids</taxon>
        <taxon>Lamiales</taxon>
        <taxon>Orobanchaceae</taxon>
        <taxon>Pedicularideae</taxon>
        <taxon>Castillejinae</taxon>
        <taxon>Castilleja</taxon>
    </lineage>
</organism>